<organism evidence="1 2">
    <name type="scientific">Dentiscutata heterogama</name>
    <dbReference type="NCBI Taxonomy" id="1316150"/>
    <lineage>
        <taxon>Eukaryota</taxon>
        <taxon>Fungi</taxon>
        <taxon>Fungi incertae sedis</taxon>
        <taxon>Mucoromycota</taxon>
        <taxon>Glomeromycotina</taxon>
        <taxon>Glomeromycetes</taxon>
        <taxon>Diversisporales</taxon>
        <taxon>Gigasporaceae</taxon>
        <taxon>Dentiscutata</taxon>
    </lineage>
</organism>
<feature type="non-terminal residue" evidence="1">
    <location>
        <position position="40"/>
    </location>
</feature>
<dbReference type="Proteomes" id="UP000789702">
    <property type="component" value="Unassembled WGS sequence"/>
</dbReference>
<sequence>MVKVNQDTIPLINELQRVNEEKNKTEIQLKEAKEYQNRYE</sequence>
<feature type="non-terminal residue" evidence="1">
    <location>
        <position position="1"/>
    </location>
</feature>
<dbReference type="EMBL" id="CAJVPU010042478">
    <property type="protein sequence ID" value="CAG8743590.1"/>
    <property type="molecule type" value="Genomic_DNA"/>
</dbReference>
<name>A0ACA9QD82_9GLOM</name>
<gene>
    <name evidence="1" type="ORF">DHETER_LOCUS14202</name>
</gene>
<evidence type="ECO:0000313" key="2">
    <source>
        <dbReference type="Proteomes" id="UP000789702"/>
    </source>
</evidence>
<evidence type="ECO:0000313" key="1">
    <source>
        <dbReference type="EMBL" id="CAG8743590.1"/>
    </source>
</evidence>
<accession>A0ACA9QD82</accession>
<keyword evidence="2" id="KW-1185">Reference proteome</keyword>
<comment type="caution">
    <text evidence="1">The sequence shown here is derived from an EMBL/GenBank/DDBJ whole genome shotgun (WGS) entry which is preliminary data.</text>
</comment>
<reference evidence="1" key="1">
    <citation type="submission" date="2021-06" db="EMBL/GenBank/DDBJ databases">
        <authorList>
            <person name="Kallberg Y."/>
            <person name="Tangrot J."/>
            <person name="Rosling A."/>
        </authorList>
    </citation>
    <scope>NUCLEOTIDE SEQUENCE</scope>
    <source>
        <strain evidence="1">IL203A</strain>
    </source>
</reference>
<proteinExistence type="predicted"/>
<protein>
    <submittedName>
        <fullName evidence="1">11576_t:CDS:1</fullName>
    </submittedName>
</protein>